<sequence length="286" mass="31383">MAVQILTDSTSYLPEATRNEFNIRSVSLNLTFGTDSIREVDIDNQTFYPMMSAKGIPISSQPSIGELYHEMKSVVETGDSICCIFLSAEMSGTFSTGQIVKAMVLEKHKDAQIEIIDSRSNCMQLGFAVLLAARAAQAGESLEQVKEAALDNIRKSRFIFIPDNLEYLKKGGRIGGASALIGNLFKIIPILTVENGKTNILMKVRTKSNAVLAMVDKMMQDIKEYGLGEIIVHHINCQTEARDLARVIKEKINVDPEVLDIGPVIGLHVGPGAIGIAYYTKMPMRS</sequence>
<dbReference type="GO" id="GO:0008289">
    <property type="term" value="F:lipid binding"/>
    <property type="evidence" value="ECO:0007669"/>
    <property type="project" value="UniProtKB-KW"/>
</dbReference>
<dbReference type="HOGENOM" id="CLU_048251_0_1_9"/>
<reference evidence="2 3" key="1">
    <citation type="journal article" date="2012" name="J. Bacteriol.">
        <title>Complete genome sequences of Desulfosporosinus orientis DSM765T, Desulfosporosinus youngiae DSM17734T, Desulfosporosinus meridiei DSM13257T, and Desulfosporosinus acidiphilus DSM22704T.</title>
        <authorList>
            <person name="Pester M."/>
            <person name="Brambilla E."/>
            <person name="Alazard D."/>
            <person name="Rattei T."/>
            <person name="Weinmaier T."/>
            <person name="Han J."/>
            <person name="Lucas S."/>
            <person name="Lapidus A."/>
            <person name="Cheng J.F."/>
            <person name="Goodwin L."/>
            <person name="Pitluck S."/>
            <person name="Peters L."/>
            <person name="Ovchinnikova G."/>
            <person name="Teshima H."/>
            <person name="Detter J.C."/>
            <person name="Han C.S."/>
            <person name="Tapia R."/>
            <person name="Land M.L."/>
            <person name="Hauser L."/>
            <person name="Kyrpides N.C."/>
            <person name="Ivanova N.N."/>
            <person name="Pagani I."/>
            <person name="Huntmann M."/>
            <person name="Wei C.L."/>
            <person name="Davenport K.W."/>
            <person name="Daligault H."/>
            <person name="Chain P.S."/>
            <person name="Chen A."/>
            <person name="Mavromatis K."/>
            <person name="Markowitz V."/>
            <person name="Szeto E."/>
            <person name="Mikhailova N."/>
            <person name="Pati A."/>
            <person name="Wagner M."/>
            <person name="Woyke T."/>
            <person name="Ollivier B."/>
            <person name="Klenk H.P."/>
            <person name="Spring S."/>
            <person name="Loy A."/>
        </authorList>
    </citation>
    <scope>NUCLEOTIDE SEQUENCE [LARGE SCALE GENOMIC DNA]</scope>
    <source>
        <strain evidence="3">ATCC BAA-275 / DSM 13257 / NCIMB 13706 / S10</strain>
    </source>
</reference>
<dbReference type="RefSeq" id="WP_014903080.1">
    <property type="nucleotide sequence ID" value="NC_018515.1"/>
</dbReference>
<dbReference type="InterPro" id="IPR043168">
    <property type="entry name" value="DegV_C"/>
</dbReference>
<evidence type="ECO:0000256" key="1">
    <source>
        <dbReference type="ARBA" id="ARBA00023121"/>
    </source>
</evidence>
<dbReference type="AlphaFoldDB" id="J7IZM1"/>
<dbReference type="SUPFAM" id="SSF82549">
    <property type="entry name" value="DAK1/DegV-like"/>
    <property type="match status" value="1"/>
</dbReference>
<reference evidence="3" key="2">
    <citation type="submission" date="2012-08" db="EMBL/GenBank/DDBJ databases">
        <title>Finished genome of Desulfosporosinus meridiei DSM 13257.</title>
        <authorList>
            <person name="Huntemann M."/>
            <person name="Wei C.-L."/>
            <person name="Han J."/>
            <person name="Detter J.C."/>
            <person name="Han C."/>
            <person name="Davenport K."/>
            <person name="Daligault H."/>
            <person name="Erkkila T."/>
            <person name="Gu W."/>
            <person name="Munk A.C.C."/>
            <person name="Teshima H."/>
            <person name="Xu Y."/>
            <person name="Chain P."/>
            <person name="Tapia R."/>
            <person name="Chen A."/>
            <person name="Krypides N."/>
            <person name="Mavromatis K."/>
            <person name="Markowitz V."/>
            <person name="Szeto E."/>
            <person name="Ivanova N."/>
            <person name="Mikhailova N."/>
            <person name="Ovchinnikova G."/>
            <person name="Pagani I."/>
            <person name="Pati A."/>
            <person name="Goodwin L."/>
            <person name="Peters L."/>
            <person name="Pitluck S."/>
            <person name="Woyke T."/>
            <person name="Pester M."/>
            <person name="Spring S."/>
            <person name="Ollivier B."/>
            <person name="Rattei T."/>
            <person name="Klenk H.-P."/>
            <person name="Wagner M."/>
            <person name="Loy A."/>
        </authorList>
    </citation>
    <scope>NUCLEOTIDE SEQUENCE [LARGE SCALE GENOMIC DNA]</scope>
    <source>
        <strain evidence="3">ATCC BAA-275 / DSM 13257 / NCIMB 13706 / S10</strain>
    </source>
</reference>
<proteinExistence type="predicted"/>
<dbReference type="PANTHER" id="PTHR33434">
    <property type="entry name" value="DEGV DOMAIN-CONTAINING PROTEIN DR_1986-RELATED"/>
    <property type="match status" value="1"/>
</dbReference>
<name>J7IZM1_DESMD</name>
<dbReference type="PROSITE" id="PS51482">
    <property type="entry name" value="DEGV"/>
    <property type="match status" value="1"/>
</dbReference>
<dbReference type="PANTHER" id="PTHR33434:SF2">
    <property type="entry name" value="FATTY ACID-BINDING PROTEIN TM_1468"/>
    <property type="match status" value="1"/>
</dbReference>
<dbReference type="InterPro" id="IPR003797">
    <property type="entry name" value="DegV"/>
</dbReference>
<dbReference type="EMBL" id="CP003629">
    <property type="protein sequence ID" value="AFQ44166.1"/>
    <property type="molecule type" value="Genomic_DNA"/>
</dbReference>
<dbReference type="Pfam" id="PF02645">
    <property type="entry name" value="DegV"/>
    <property type="match status" value="1"/>
</dbReference>
<evidence type="ECO:0000313" key="3">
    <source>
        <dbReference type="Proteomes" id="UP000005262"/>
    </source>
</evidence>
<dbReference type="OrthoDB" id="9780216at2"/>
<keyword evidence="1" id="KW-0446">Lipid-binding</keyword>
<dbReference type="InterPro" id="IPR050270">
    <property type="entry name" value="DegV_domain_contain"/>
</dbReference>
<dbReference type="NCBIfam" id="TIGR00762">
    <property type="entry name" value="DegV"/>
    <property type="match status" value="1"/>
</dbReference>
<gene>
    <name evidence="2" type="ordered locus">Desmer_2228</name>
</gene>
<accession>J7IZM1</accession>
<organism evidence="2 3">
    <name type="scientific">Desulfosporosinus meridiei (strain ATCC BAA-275 / DSM 13257 / KCTC 12902 / NCIMB 13706 / S10)</name>
    <dbReference type="NCBI Taxonomy" id="768704"/>
    <lineage>
        <taxon>Bacteria</taxon>
        <taxon>Bacillati</taxon>
        <taxon>Bacillota</taxon>
        <taxon>Clostridia</taxon>
        <taxon>Eubacteriales</taxon>
        <taxon>Desulfitobacteriaceae</taxon>
        <taxon>Desulfosporosinus</taxon>
    </lineage>
</organism>
<keyword evidence="3" id="KW-1185">Reference proteome</keyword>
<dbReference type="eggNOG" id="COG1307">
    <property type="taxonomic scope" value="Bacteria"/>
</dbReference>
<dbReference type="Gene3D" id="3.30.1180.10">
    <property type="match status" value="1"/>
</dbReference>
<dbReference type="STRING" id="768704.Desmer_2228"/>
<evidence type="ECO:0000313" key="2">
    <source>
        <dbReference type="EMBL" id="AFQ44166.1"/>
    </source>
</evidence>
<dbReference type="Gene3D" id="3.40.50.10170">
    <property type="match status" value="1"/>
</dbReference>
<protein>
    <submittedName>
        <fullName evidence="2">EDD domain protein, DegV family</fullName>
    </submittedName>
</protein>
<dbReference type="Proteomes" id="UP000005262">
    <property type="component" value="Chromosome"/>
</dbReference>
<dbReference type="KEGG" id="dmi:Desmer_2228"/>